<evidence type="ECO:0000313" key="1">
    <source>
        <dbReference type="EMBL" id="KAH8017049.1"/>
    </source>
</evidence>
<organism evidence="1 2">
    <name type="scientific">Sphaerodactylus townsendi</name>
    <dbReference type="NCBI Taxonomy" id="933632"/>
    <lineage>
        <taxon>Eukaryota</taxon>
        <taxon>Metazoa</taxon>
        <taxon>Chordata</taxon>
        <taxon>Craniata</taxon>
        <taxon>Vertebrata</taxon>
        <taxon>Euteleostomi</taxon>
        <taxon>Lepidosauria</taxon>
        <taxon>Squamata</taxon>
        <taxon>Bifurcata</taxon>
        <taxon>Gekkota</taxon>
        <taxon>Sphaerodactylidae</taxon>
        <taxon>Sphaerodactylus</taxon>
    </lineage>
</organism>
<proteinExistence type="predicted"/>
<keyword evidence="2" id="KW-1185">Reference proteome</keyword>
<reference evidence="1" key="1">
    <citation type="submission" date="2021-08" db="EMBL/GenBank/DDBJ databases">
        <title>The first chromosome-level gecko genome reveals the dynamic sex chromosomes of Neotropical dwarf geckos (Sphaerodactylidae: Sphaerodactylus).</title>
        <authorList>
            <person name="Pinto B.J."/>
            <person name="Keating S.E."/>
            <person name="Gamble T."/>
        </authorList>
    </citation>
    <scope>NUCLEOTIDE SEQUENCE</scope>
    <source>
        <strain evidence="1">TG3544</strain>
    </source>
</reference>
<gene>
    <name evidence="1" type="ORF">K3G42_025774</name>
</gene>
<protein>
    <submittedName>
        <fullName evidence="1">Uncharacterized protein</fullName>
    </submittedName>
</protein>
<name>A0ACB8GC14_9SAUR</name>
<sequence>MEAQYKMVTRTAQLVTKEIPQEEVSEMLSTMSAVKGHLSKVNESCPAVLYESQQMLPSLEELEKQITHFYESLEKVNEIVSVLDPEVQPADVFKQQHQDLVAYQENCKKALSLIERNCQSIMVFVASSKALKHFSLSVIQKKVTEIQAAFQNMAKKTSDWKKNVEANSRLLKKFEESRSELENVLQIAYCCLKERGNPEELLRKHTEFFSQLDQRVLNAFLKACDELTDILPEQEQHSLQEAVRKLHKQWKDLQSEAPYHLLRLKIEVEKSKFFALVQECHGELARQQELVAKESSEKIIREHKLSFGDKGPLQLCEKRLHLIEELCLKLPEWDPHKAALESCNESLGELKSQVANTYMNLIEHPDKWKDYKNRLSELESWILSREAQLKEIKHSATDSAKYKHLKTSTEEIRQEAFKQGEIITWLKSRLSTLSEISSEDEVKKQGDELSKLSSNFKRLLTLLTEIEKTLAAVSDCVQYTEEVKDNLEELITNSKEVQEEVEKILNTESLQQAQQLLRHHLHKTKSLQAKKQDVQQQIARSKQLQIEGDLSPNVQEDLLKLESTLQNMQQSMDKRGDQLQITVSTWEQFERDKESVVKYLSQASSALERILNFSSLESLSSELEKTKELSKQTVAMATEAENLVKKSFAIQLGAKSKQILQQQAKSIQEQVKKVEATLEEDIKTMEMVKNKWDHFGKKFEALSIWITETEKALDTLETSSSLDIQINQIKVIIKEMDGKKNEIPSLEEDTQSFFQYLTCGESAHIKAKLTQIRRYWEELRDHAQHLEETIVGKASLQQKYEENLTKIQQDLYGYESKLAETDIICSSSAEIYKALQFHMALVGDMWTQKGFDIVSYSSSSTTPTSDHISFYR</sequence>
<dbReference type="Proteomes" id="UP000827872">
    <property type="component" value="Linkage Group LG01"/>
</dbReference>
<accession>A0ACB8GC14</accession>
<evidence type="ECO:0000313" key="2">
    <source>
        <dbReference type="Proteomes" id="UP000827872"/>
    </source>
</evidence>
<comment type="caution">
    <text evidence="1">The sequence shown here is derived from an EMBL/GenBank/DDBJ whole genome shotgun (WGS) entry which is preliminary data.</text>
</comment>
<dbReference type="EMBL" id="CM037614">
    <property type="protein sequence ID" value="KAH8017049.1"/>
    <property type="molecule type" value="Genomic_DNA"/>
</dbReference>